<gene>
    <name evidence="2" type="ORF">GCM10008956_10510</name>
</gene>
<name>A0A8H9GKJ5_9DEIO</name>
<feature type="chain" id="PRO_5034287296" description="DUF5666 domain-containing protein" evidence="1">
    <location>
        <begin position="22"/>
        <end position="123"/>
    </location>
</feature>
<keyword evidence="3" id="KW-1185">Reference proteome</keyword>
<dbReference type="AlphaFoldDB" id="A0A8H9GKJ5"/>
<comment type="caution">
    <text evidence="2">The sequence shown here is derived from an EMBL/GenBank/DDBJ whole genome shotgun (WGS) entry which is preliminary data.</text>
</comment>
<evidence type="ECO:0000313" key="3">
    <source>
        <dbReference type="Proteomes" id="UP000600547"/>
    </source>
</evidence>
<proteinExistence type="predicted"/>
<sequence>MKVRTLLCAALLSLSSGSVQASVPQGMTLKLMHEGVQLVGTLKIARTDELLGVWSSAGRARLLRCEPRCKVVTSIPMPGTLTLGTDARARVVLGGTFKVGQRVGLVFRLKNAQIVSVQATVTR</sequence>
<dbReference type="EMBL" id="BMQG01000002">
    <property type="protein sequence ID" value="GGM35900.1"/>
    <property type="molecule type" value="Genomic_DNA"/>
</dbReference>
<accession>A0A8H9GKJ5</accession>
<reference evidence="3" key="1">
    <citation type="journal article" date="2019" name="Int. J. Syst. Evol. Microbiol.">
        <title>The Global Catalogue of Microorganisms (GCM) 10K type strain sequencing project: providing services to taxonomists for standard genome sequencing and annotation.</title>
        <authorList>
            <consortium name="The Broad Institute Genomics Platform"/>
            <consortium name="The Broad Institute Genome Sequencing Center for Infectious Disease"/>
            <person name="Wu L."/>
            <person name="Ma J."/>
        </authorList>
    </citation>
    <scope>NUCLEOTIDE SEQUENCE [LARGE SCALE GENOMIC DNA]</scope>
    <source>
        <strain evidence="3">JCM 31047</strain>
    </source>
</reference>
<keyword evidence="1" id="KW-0732">Signal</keyword>
<dbReference type="Proteomes" id="UP000600547">
    <property type="component" value="Unassembled WGS sequence"/>
</dbReference>
<evidence type="ECO:0000313" key="2">
    <source>
        <dbReference type="EMBL" id="GGM35900.1"/>
    </source>
</evidence>
<evidence type="ECO:0000256" key="1">
    <source>
        <dbReference type="SAM" id="SignalP"/>
    </source>
</evidence>
<protein>
    <recommendedName>
        <fullName evidence="4">DUF5666 domain-containing protein</fullName>
    </recommendedName>
</protein>
<evidence type="ECO:0008006" key="4">
    <source>
        <dbReference type="Google" id="ProtNLM"/>
    </source>
</evidence>
<feature type="signal peptide" evidence="1">
    <location>
        <begin position="1"/>
        <end position="21"/>
    </location>
</feature>
<organism evidence="2 3">
    <name type="scientific">Deinococcus arenae</name>
    <dbReference type="NCBI Taxonomy" id="1452751"/>
    <lineage>
        <taxon>Bacteria</taxon>
        <taxon>Thermotogati</taxon>
        <taxon>Deinococcota</taxon>
        <taxon>Deinococci</taxon>
        <taxon>Deinococcales</taxon>
        <taxon>Deinococcaceae</taxon>
        <taxon>Deinococcus</taxon>
    </lineage>
</organism>
<dbReference type="RefSeq" id="WP_162621271.1">
    <property type="nucleotide sequence ID" value="NZ_BMQG01000002.1"/>
</dbReference>